<evidence type="ECO:0000259" key="2">
    <source>
        <dbReference type="PROSITE" id="PS51898"/>
    </source>
</evidence>
<dbReference type="RefSeq" id="WP_129491695.1">
    <property type="nucleotide sequence ID" value="NZ_SBAP01000032.1"/>
</dbReference>
<proteinExistence type="predicted"/>
<accession>A0A4Q2KV91</accession>
<dbReference type="PANTHER" id="PTHR30349:SF82">
    <property type="entry name" value="INTEGRASE_RECOMBINASE YOEC-RELATED"/>
    <property type="match status" value="1"/>
</dbReference>
<dbReference type="SUPFAM" id="SSF56349">
    <property type="entry name" value="DNA breaking-rejoining enzymes"/>
    <property type="match status" value="1"/>
</dbReference>
<dbReference type="InterPro" id="IPR002104">
    <property type="entry name" value="Integrase_catalytic"/>
</dbReference>
<keyword evidence="1" id="KW-0233">DNA recombination</keyword>
<gene>
    <name evidence="3" type="ORF">EPT53_09905</name>
</gene>
<protein>
    <submittedName>
        <fullName evidence="3">Site-specific integrase</fullName>
    </submittedName>
</protein>
<dbReference type="GO" id="GO:0006310">
    <property type="term" value="P:DNA recombination"/>
    <property type="evidence" value="ECO:0007669"/>
    <property type="project" value="UniProtKB-KW"/>
</dbReference>
<dbReference type="EMBL" id="SBAP01000032">
    <property type="protein sequence ID" value="RXZ68430.1"/>
    <property type="molecule type" value="Genomic_DNA"/>
</dbReference>
<sequence length="197" mass="23103">MKKDRKGQEVFCITSEDLQKLRKFFKNRPIILAITNLGCNMALRGSDLIKLKFEDIEADNTIRIFEKKTGKCRIIKLNRICLKSIQNLKIFYEQKKISPKGYLFKSLHPFYCKNKIDKHISLSSVDRYYRIARKELSIPYPIGTHSLRKTWGNRVYKKTKNIAVIMKALNHSNVSHTLCYIGITQNEINSIYEKVEI</sequence>
<feature type="domain" description="Tyr recombinase" evidence="2">
    <location>
        <begin position="8"/>
        <end position="193"/>
    </location>
</feature>
<evidence type="ECO:0000256" key="1">
    <source>
        <dbReference type="ARBA" id="ARBA00023172"/>
    </source>
</evidence>
<evidence type="ECO:0000313" key="3">
    <source>
        <dbReference type="EMBL" id="RXZ68430.1"/>
    </source>
</evidence>
<dbReference type="InterPro" id="IPR011010">
    <property type="entry name" value="DNA_brk_join_enz"/>
</dbReference>
<dbReference type="PANTHER" id="PTHR30349">
    <property type="entry name" value="PHAGE INTEGRASE-RELATED"/>
    <property type="match status" value="1"/>
</dbReference>
<reference evidence="3 4" key="1">
    <citation type="submission" date="2019-01" db="EMBL/GenBank/DDBJ databases">
        <title>Fusobacterium necrophorum Isolated From the Uterus of Dairy Cows.</title>
        <authorList>
            <person name="Francis A.M."/>
        </authorList>
    </citation>
    <scope>NUCLEOTIDE SEQUENCE [LARGE SCALE GENOMIC DNA]</scope>
    <source>
        <strain evidence="3 4">KG35</strain>
    </source>
</reference>
<dbReference type="Pfam" id="PF00589">
    <property type="entry name" value="Phage_integrase"/>
    <property type="match status" value="1"/>
</dbReference>
<dbReference type="PROSITE" id="PS51898">
    <property type="entry name" value="TYR_RECOMBINASE"/>
    <property type="match status" value="1"/>
</dbReference>
<organism evidence="3 4">
    <name type="scientific">Fusobacterium necrophorum</name>
    <dbReference type="NCBI Taxonomy" id="859"/>
    <lineage>
        <taxon>Bacteria</taxon>
        <taxon>Fusobacteriati</taxon>
        <taxon>Fusobacteriota</taxon>
        <taxon>Fusobacteriia</taxon>
        <taxon>Fusobacteriales</taxon>
        <taxon>Fusobacteriaceae</taxon>
        <taxon>Fusobacterium</taxon>
    </lineage>
</organism>
<dbReference type="InterPro" id="IPR013762">
    <property type="entry name" value="Integrase-like_cat_sf"/>
</dbReference>
<dbReference type="GO" id="GO:0015074">
    <property type="term" value="P:DNA integration"/>
    <property type="evidence" value="ECO:0007669"/>
    <property type="project" value="InterPro"/>
</dbReference>
<dbReference type="InterPro" id="IPR050090">
    <property type="entry name" value="Tyrosine_recombinase_XerCD"/>
</dbReference>
<comment type="caution">
    <text evidence="3">The sequence shown here is derived from an EMBL/GenBank/DDBJ whole genome shotgun (WGS) entry which is preliminary data.</text>
</comment>
<name>A0A4Q2KV91_9FUSO</name>
<dbReference type="Proteomes" id="UP000289216">
    <property type="component" value="Unassembled WGS sequence"/>
</dbReference>
<dbReference type="AlphaFoldDB" id="A0A4Q2KV91"/>
<evidence type="ECO:0000313" key="4">
    <source>
        <dbReference type="Proteomes" id="UP000289216"/>
    </source>
</evidence>
<dbReference type="GO" id="GO:0003677">
    <property type="term" value="F:DNA binding"/>
    <property type="evidence" value="ECO:0007669"/>
    <property type="project" value="InterPro"/>
</dbReference>
<dbReference type="Gene3D" id="1.10.443.10">
    <property type="entry name" value="Intergrase catalytic core"/>
    <property type="match status" value="1"/>
</dbReference>